<gene>
    <name evidence="1" type="ORF">NCTC12998_04986</name>
</gene>
<dbReference type="EMBL" id="CAADJE010000025">
    <property type="protein sequence ID" value="VFS77341.1"/>
    <property type="molecule type" value="Genomic_DNA"/>
</dbReference>
<accession>A0A485BWG6</accession>
<evidence type="ECO:0000313" key="1">
    <source>
        <dbReference type="EMBL" id="VFS77341.1"/>
    </source>
</evidence>
<reference evidence="1 2" key="1">
    <citation type="submission" date="2019-03" db="EMBL/GenBank/DDBJ databases">
        <authorList>
            <consortium name="Pathogen Informatics"/>
        </authorList>
    </citation>
    <scope>NUCLEOTIDE SEQUENCE [LARGE SCALE GENOMIC DNA]</scope>
    <source>
        <strain evidence="1 2">NCTC12998</strain>
    </source>
</reference>
<evidence type="ECO:0000313" key="2">
    <source>
        <dbReference type="Proteomes" id="UP000345637"/>
    </source>
</evidence>
<name>A0A485BWG6_RAOPL</name>
<organism evidence="1 2">
    <name type="scientific">Raoultella planticola</name>
    <name type="common">Klebsiella planticola</name>
    <dbReference type="NCBI Taxonomy" id="575"/>
    <lineage>
        <taxon>Bacteria</taxon>
        <taxon>Pseudomonadati</taxon>
        <taxon>Pseudomonadota</taxon>
        <taxon>Gammaproteobacteria</taxon>
        <taxon>Enterobacterales</taxon>
        <taxon>Enterobacteriaceae</taxon>
        <taxon>Klebsiella/Raoultella group</taxon>
        <taxon>Raoultella</taxon>
    </lineage>
</organism>
<protein>
    <submittedName>
        <fullName evidence="1">Uncharacterized protein</fullName>
    </submittedName>
</protein>
<dbReference type="Proteomes" id="UP000345637">
    <property type="component" value="Unassembled WGS sequence"/>
</dbReference>
<proteinExistence type="predicted"/>
<dbReference type="AlphaFoldDB" id="A0A485BWG6"/>
<sequence length="31" mass="3434">MSVGKFPNLRLLHVFITVAKYQGYAKRPAGA</sequence>